<dbReference type="Proteomes" id="UP000253383">
    <property type="component" value="Unassembled WGS sequence"/>
</dbReference>
<dbReference type="CDD" id="cd03825">
    <property type="entry name" value="GT4_WcaC-like"/>
    <property type="match status" value="1"/>
</dbReference>
<proteinExistence type="predicted"/>
<dbReference type="Gene3D" id="3.40.50.2000">
    <property type="entry name" value="Glycogen Phosphorylase B"/>
    <property type="match status" value="2"/>
</dbReference>
<dbReference type="AlphaFoldDB" id="A0A368JLL2"/>
<dbReference type="PANTHER" id="PTHR12526:SF637">
    <property type="entry name" value="GLYCOSYLTRANSFERASE EPSF-RELATED"/>
    <property type="match status" value="1"/>
</dbReference>
<keyword evidence="1" id="KW-0808">Transferase</keyword>
<dbReference type="RefSeq" id="WP_114407996.1">
    <property type="nucleotide sequence ID" value="NZ_QOWE01000018.1"/>
</dbReference>
<accession>A0A368JLL2</accession>
<organism evidence="1 2">
    <name type="scientific">Larkinella punicea</name>
    <dbReference type="NCBI Taxonomy" id="2315727"/>
    <lineage>
        <taxon>Bacteria</taxon>
        <taxon>Pseudomonadati</taxon>
        <taxon>Bacteroidota</taxon>
        <taxon>Cytophagia</taxon>
        <taxon>Cytophagales</taxon>
        <taxon>Spirosomataceae</taxon>
        <taxon>Larkinella</taxon>
    </lineage>
</organism>
<dbReference type="GO" id="GO:0016757">
    <property type="term" value="F:glycosyltransferase activity"/>
    <property type="evidence" value="ECO:0007669"/>
    <property type="project" value="UniProtKB-ARBA"/>
</dbReference>
<gene>
    <name evidence="1" type="ORF">DUE52_20895</name>
</gene>
<comment type="caution">
    <text evidence="1">The sequence shown here is derived from an EMBL/GenBank/DDBJ whole genome shotgun (WGS) entry which is preliminary data.</text>
</comment>
<dbReference type="EMBL" id="QOWE01000018">
    <property type="protein sequence ID" value="RCR67564.1"/>
    <property type="molecule type" value="Genomic_DNA"/>
</dbReference>
<dbReference type="SUPFAM" id="SSF53756">
    <property type="entry name" value="UDP-Glycosyltransferase/glycogen phosphorylase"/>
    <property type="match status" value="1"/>
</dbReference>
<evidence type="ECO:0000313" key="2">
    <source>
        <dbReference type="Proteomes" id="UP000253383"/>
    </source>
</evidence>
<dbReference type="PANTHER" id="PTHR12526">
    <property type="entry name" value="GLYCOSYLTRANSFERASE"/>
    <property type="match status" value="1"/>
</dbReference>
<reference evidence="1 2" key="1">
    <citation type="submission" date="2018-07" db="EMBL/GenBank/DDBJ databases">
        <title>Genome analysis of Larkinella rosea.</title>
        <authorList>
            <person name="Zhou Z."/>
            <person name="Wang G."/>
        </authorList>
    </citation>
    <scope>NUCLEOTIDE SEQUENCE [LARGE SCALE GENOMIC DNA]</scope>
    <source>
        <strain evidence="2">zzj9</strain>
    </source>
</reference>
<evidence type="ECO:0000313" key="1">
    <source>
        <dbReference type="EMBL" id="RCR67564.1"/>
    </source>
</evidence>
<keyword evidence="2" id="KW-1185">Reference proteome</keyword>
<sequence length="440" mass="49122">MKVLHLSTFHQFGGAAIAANRINQALNRAGFSSDMLVANTPVVEPFVTSLAQTPWQKRWNTARFALDRLTFMPFERNRDVRFAFSPALIGTDISHHPLVQQADILHLHWTSFGFLSTRSLSKLFALQKPVVWTMHDMWAFTGGCHHSGTCEGYQHHCGNCPFLRTAAPDDLSHSGWLRKQTAYQNARLTPVGCSQWLANRARQSSLFGTLAVHSIPNPLDTRVFVPIPKAVARWELKLPDHKRFILFAATKVSAVGKGFSYFQKALGLLRQQLTQPDDVELLIFGAGDESLLQELPFNYHFLGSLKSVQQIVTAYSAADLFVIPSLEENLPNTIMESMACGTPVVGFGVGGIPEMVQHQQTGYLVNYRSVEDLANGIEWVLEQSETNFNQLSENARNHVVMHYDETVVAQKYIRLYEQKIAPKSPKGDLDASDSGSKSPL</sequence>
<name>A0A368JLL2_9BACT</name>
<dbReference type="Pfam" id="PF13692">
    <property type="entry name" value="Glyco_trans_1_4"/>
    <property type="match status" value="1"/>
</dbReference>
<dbReference type="OrthoDB" id="9768685at2"/>
<protein>
    <submittedName>
        <fullName evidence="1">Glycosyltransferase</fullName>
    </submittedName>
</protein>